<dbReference type="InterPro" id="IPR036913">
    <property type="entry name" value="YegP-like_sf"/>
</dbReference>
<dbReference type="SUPFAM" id="SSF160113">
    <property type="entry name" value="YegP-like"/>
    <property type="match status" value="1"/>
</dbReference>
<dbReference type="KEGG" id="maer:DAI18_00085"/>
<evidence type="ECO:0000313" key="2">
    <source>
        <dbReference type="EMBL" id="AVY92622.1"/>
    </source>
</evidence>
<gene>
    <name evidence="2" type="ORF">DAI18_00085</name>
</gene>
<evidence type="ECO:0000259" key="1">
    <source>
        <dbReference type="Pfam" id="PF07411"/>
    </source>
</evidence>
<reference evidence="2 3" key="1">
    <citation type="submission" date="2018-04" db="EMBL/GenBank/DDBJ databases">
        <title>Denitrifier Microvirgula.</title>
        <authorList>
            <person name="Anderson E."/>
            <person name="Jang J."/>
            <person name="Ishii S."/>
        </authorList>
    </citation>
    <scope>NUCLEOTIDE SEQUENCE [LARGE SCALE GENOMIC DNA]</scope>
    <source>
        <strain evidence="2 3">BE2.4</strain>
    </source>
</reference>
<organism evidence="2 3">
    <name type="scientific">Microvirgula aerodenitrificans</name>
    <dbReference type="NCBI Taxonomy" id="57480"/>
    <lineage>
        <taxon>Bacteria</taxon>
        <taxon>Pseudomonadati</taxon>
        <taxon>Pseudomonadota</taxon>
        <taxon>Betaproteobacteria</taxon>
        <taxon>Neisseriales</taxon>
        <taxon>Aquaspirillaceae</taxon>
        <taxon>Microvirgula</taxon>
    </lineage>
</organism>
<dbReference type="InterPro" id="IPR010879">
    <property type="entry name" value="DUF1508"/>
</dbReference>
<dbReference type="Gene3D" id="3.30.160.160">
    <property type="entry name" value="YegP-like"/>
    <property type="match status" value="1"/>
</dbReference>
<evidence type="ECO:0000313" key="3">
    <source>
        <dbReference type="Proteomes" id="UP000244173"/>
    </source>
</evidence>
<accession>A0A2U3TGV4</accession>
<keyword evidence="3" id="KW-1185">Reference proteome</keyword>
<dbReference type="Pfam" id="PF07411">
    <property type="entry name" value="DUF1508"/>
    <property type="match status" value="1"/>
</dbReference>
<dbReference type="OrthoDB" id="9802792at2"/>
<feature type="domain" description="DUF1508" evidence="1">
    <location>
        <begin position="8"/>
        <end position="56"/>
    </location>
</feature>
<protein>
    <submittedName>
        <fullName evidence="2">DUF1508 domain-containing protein</fullName>
    </submittedName>
</protein>
<dbReference type="STRING" id="1122240.GCA_000620105_02902"/>
<sequence>MYFVMYKDQMGDWRWRLLAEDHQIVADSGEGYRNKGDCQHGIRLVKSTLSATPVIEREDALCLDA</sequence>
<dbReference type="AlphaFoldDB" id="A0A2U3TGV4"/>
<name>A0A2U3TGV4_9NEIS</name>
<proteinExistence type="predicted"/>
<dbReference type="Proteomes" id="UP000244173">
    <property type="component" value="Chromosome"/>
</dbReference>
<dbReference type="EMBL" id="CP028519">
    <property type="protein sequence ID" value="AVY92622.1"/>
    <property type="molecule type" value="Genomic_DNA"/>
</dbReference>